<dbReference type="PROSITE" id="PS50109">
    <property type="entry name" value="HIS_KIN"/>
    <property type="match status" value="1"/>
</dbReference>
<dbReference type="Proteomes" id="UP000474159">
    <property type="component" value="Unassembled WGS sequence"/>
</dbReference>
<dbReference type="PRINTS" id="PR00344">
    <property type="entry name" value="BCTRLSENSOR"/>
</dbReference>
<dbReference type="SUPFAM" id="SSF55874">
    <property type="entry name" value="ATPase domain of HSP90 chaperone/DNA topoisomerase II/histidine kinase"/>
    <property type="match status" value="1"/>
</dbReference>
<protein>
    <recommendedName>
        <fullName evidence="2">histidine kinase</fullName>
        <ecNumber evidence="2">2.7.13.3</ecNumber>
    </recommendedName>
</protein>
<dbReference type="Gene3D" id="1.10.287.130">
    <property type="match status" value="1"/>
</dbReference>
<feature type="coiled-coil region" evidence="4">
    <location>
        <begin position="132"/>
        <end position="169"/>
    </location>
</feature>
<dbReference type="InterPro" id="IPR058544">
    <property type="entry name" value="ETR1_N"/>
</dbReference>
<dbReference type="RefSeq" id="WP_151001284.1">
    <property type="nucleotide sequence ID" value="NZ_BPQY01000122.1"/>
</dbReference>
<dbReference type="AlphaFoldDB" id="A0A6L3T057"/>
<keyword evidence="5" id="KW-0472">Membrane</keyword>
<dbReference type="SMART" id="SM00387">
    <property type="entry name" value="HATPase_c"/>
    <property type="match status" value="1"/>
</dbReference>
<dbReference type="CDD" id="cd00082">
    <property type="entry name" value="HisKA"/>
    <property type="match status" value="1"/>
</dbReference>
<dbReference type="GO" id="GO:0000155">
    <property type="term" value="F:phosphorelay sensor kinase activity"/>
    <property type="evidence" value="ECO:0007669"/>
    <property type="project" value="InterPro"/>
</dbReference>
<dbReference type="Pfam" id="PF25487">
    <property type="entry name" value="ETR1_N"/>
    <property type="match status" value="1"/>
</dbReference>
<evidence type="ECO:0000313" key="7">
    <source>
        <dbReference type="EMBL" id="KAB1078076.1"/>
    </source>
</evidence>
<dbReference type="InterPro" id="IPR005467">
    <property type="entry name" value="His_kinase_dom"/>
</dbReference>
<accession>A0A6L3T057</accession>
<organism evidence="7 8">
    <name type="scientific">Methylobacterium soli</name>
    <dbReference type="NCBI Taxonomy" id="553447"/>
    <lineage>
        <taxon>Bacteria</taxon>
        <taxon>Pseudomonadati</taxon>
        <taxon>Pseudomonadota</taxon>
        <taxon>Alphaproteobacteria</taxon>
        <taxon>Hyphomicrobiales</taxon>
        <taxon>Methylobacteriaceae</taxon>
        <taxon>Methylobacterium</taxon>
    </lineage>
</organism>
<name>A0A6L3T057_9HYPH</name>
<evidence type="ECO:0000256" key="5">
    <source>
        <dbReference type="SAM" id="Phobius"/>
    </source>
</evidence>
<dbReference type="InterPro" id="IPR003661">
    <property type="entry name" value="HisK_dim/P_dom"/>
</dbReference>
<dbReference type="Pfam" id="PF02518">
    <property type="entry name" value="HATPase_c"/>
    <property type="match status" value="1"/>
</dbReference>
<dbReference type="SUPFAM" id="SSF47384">
    <property type="entry name" value="Homodimeric domain of signal transducing histidine kinase"/>
    <property type="match status" value="1"/>
</dbReference>
<dbReference type="Gene3D" id="3.30.565.10">
    <property type="entry name" value="Histidine kinase-like ATPase, C-terminal domain"/>
    <property type="match status" value="1"/>
</dbReference>
<proteinExistence type="predicted"/>
<dbReference type="EC" id="2.7.13.3" evidence="2"/>
<feature type="transmembrane region" description="Helical" evidence="5">
    <location>
        <begin position="32"/>
        <end position="54"/>
    </location>
</feature>
<dbReference type="InterPro" id="IPR036890">
    <property type="entry name" value="HATPase_C_sf"/>
</dbReference>
<dbReference type="EMBL" id="VZZK01000016">
    <property type="protein sequence ID" value="KAB1078076.1"/>
    <property type="molecule type" value="Genomic_DNA"/>
</dbReference>
<evidence type="ECO:0000256" key="1">
    <source>
        <dbReference type="ARBA" id="ARBA00000085"/>
    </source>
</evidence>
<evidence type="ECO:0000256" key="4">
    <source>
        <dbReference type="SAM" id="Coils"/>
    </source>
</evidence>
<sequence>MLDFLRRLWESDSLAPHGICLLWRPELIWTHVISDALIAFAYFTIPGALAYFVWRRRDVVYGWMFWSFAVFILACGTTHLFAIWTLWVPDYGAEALIKAVTALASVATAIALWQLMPRALALPSPRQLSQANAQLEARVAERDAALAALEQANAERQRTEALLRQSQKMESIGQLTGGVAHDFNNFLNVVLANLERVERGLPAGSRLLEPVRDAMTGAERAASVTHKLLAFARKHPLSPEETDLNARIEAFAELLRGTIGAQIRLRLALAPDLPRVHLDVNQFENAILNLAVNARDAMPGGGVLTLATRRLRPEEGSLAGGAAGGVAVEVGDTGAGMSPEVAARAFEPFFTTKPLGQGTGLGLSQVFGFAEQSGGAAAIVIGPSGGTVVRLCFPARLPAPAAEAARTWQPNLALAGGAA</sequence>
<comment type="catalytic activity">
    <reaction evidence="1">
        <text>ATP + protein L-histidine = ADP + protein N-phospho-L-histidine.</text>
        <dbReference type="EC" id="2.7.13.3"/>
    </reaction>
</comment>
<feature type="domain" description="Histidine kinase" evidence="6">
    <location>
        <begin position="178"/>
        <end position="397"/>
    </location>
</feature>
<keyword evidence="5" id="KW-1133">Transmembrane helix</keyword>
<dbReference type="PANTHER" id="PTHR43065:SF49">
    <property type="entry name" value="HISTIDINE KINASE"/>
    <property type="match status" value="1"/>
</dbReference>
<dbReference type="InterPro" id="IPR036097">
    <property type="entry name" value="HisK_dim/P_sf"/>
</dbReference>
<evidence type="ECO:0000313" key="8">
    <source>
        <dbReference type="Proteomes" id="UP000474159"/>
    </source>
</evidence>
<keyword evidence="5" id="KW-0812">Transmembrane</keyword>
<dbReference type="OrthoDB" id="9796100at2"/>
<comment type="caution">
    <text evidence="7">The sequence shown here is derived from an EMBL/GenBank/DDBJ whole genome shotgun (WGS) entry which is preliminary data.</text>
</comment>
<evidence type="ECO:0000259" key="6">
    <source>
        <dbReference type="PROSITE" id="PS50109"/>
    </source>
</evidence>
<feature type="transmembrane region" description="Helical" evidence="5">
    <location>
        <begin position="61"/>
        <end position="84"/>
    </location>
</feature>
<dbReference type="PANTHER" id="PTHR43065">
    <property type="entry name" value="SENSOR HISTIDINE KINASE"/>
    <property type="match status" value="1"/>
</dbReference>
<reference evidence="7 8" key="1">
    <citation type="submission" date="2019-09" db="EMBL/GenBank/DDBJ databases">
        <title>YIM 48816 draft genome.</title>
        <authorList>
            <person name="Jiang L."/>
        </authorList>
    </citation>
    <scope>NUCLEOTIDE SEQUENCE [LARGE SCALE GENOMIC DNA]</scope>
    <source>
        <strain evidence="7 8">YIM 48816</strain>
    </source>
</reference>
<keyword evidence="3" id="KW-0597">Phosphoprotein</keyword>
<evidence type="ECO:0000256" key="3">
    <source>
        <dbReference type="ARBA" id="ARBA00022553"/>
    </source>
</evidence>
<dbReference type="InterPro" id="IPR003594">
    <property type="entry name" value="HATPase_dom"/>
</dbReference>
<keyword evidence="4" id="KW-0175">Coiled coil</keyword>
<evidence type="ECO:0000256" key="2">
    <source>
        <dbReference type="ARBA" id="ARBA00012438"/>
    </source>
</evidence>
<gene>
    <name evidence="7" type="ORF">F6X53_16400</name>
</gene>
<keyword evidence="8" id="KW-1185">Reference proteome</keyword>
<dbReference type="InterPro" id="IPR004358">
    <property type="entry name" value="Sig_transdc_His_kin-like_C"/>
</dbReference>